<name>A0A7J8YQ55_GOSAI</name>
<protein>
    <submittedName>
        <fullName evidence="2">Uncharacterized protein</fullName>
    </submittedName>
</protein>
<reference evidence="2 3" key="1">
    <citation type="journal article" date="2019" name="Genome Biol. Evol.">
        <title>Insights into the evolution of the New World diploid cottons (Gossypium, subgenus Houzingenia) based on genome sequencing.</title>
        <authorList>
            <person name="Grover C.E."/>
            <person name="Arick M.A. 2nd"/>
            <person name="Thrash A."/>
            <person name="Conover J.L."/>
            <person name="Sanders W.S."/>
            <person name="Peterson D.G."/>
            <person name="Frelichowski J.E."/>
            <person name="Scheffler J.A."/>
            <person name="Scheffler B.E."/>
            <person name="Wendel J.F."/>
        </authorList>
    </citation>
    <scope>NUCLEOTIDE SEQUENCE [LARGE SCALE GENOMIC DNA]</scope>
    <source>
        <strain evidence="2">185</strain>
        <tissue evidence="2">Leaf</tissue>
    </source>
</reference>
<proteinExistence type="predicted"/>
<dbReference type="AlphaFoldDB" id="A0A7J8YQ55"/>
<accession>A0A7J8YQ55</accession>
<feature type="region of interest" description="Disordered" evidence="1">
    <location>
        <begin position="150"/>
        <end position="171"/>
    </location>
</feature>
<evidence type="ECO:0000256" key="1">
    <source>
        <dbReference type="SAM" id="MobiDB-lite"/>
    </source>
</evidence>
<dbReference type="EMBL" id="JABFAA010202813">
    <property type="protein sequence ID" value="MBA0701174.1"/>
    <property type="molecule type" value="Genomic_DNA"/>
</dbReference>
<sequence>MAIHEEEAPEMKNLATFLKWFYPLEHWADMLMFEFLKNIRVQWIVIIFYKPQYFMQHGSATQLAALPSSWIHKTYFEEEHHKHHEKFRKITNTLRKAVKESLGRILDQHTKSKRMVSRVSNTPPDDLERRIEQLELKYYKAREEKKRKVEELNITSDIDTDYDTEETESLS</sequence>
<evidence type="ECO:0000313" key="3">
    <source>
        <dbReference type="Proteomes" id="UP000593577"/>
    </source>
</evidence>
<dbReference type="Proteomes" id="UP000593577">
    <property type="component" value="Unassembled WGS sequence"/>
</dbReference>
<organism evidence="2 3">
    <name type="scientific">Gossypium aridum</name>
    <name type="common">American cotton</name>
    <name type="synonym">Erioxylum aridum</name>
    <dbReference type="NCBI Taxonomy" id="34290"/>
    <lineage>
        <taxon>Eukaryota</taxon>
        <taxon>Viridiplantae</taxon>
        <taxon>Streptophyta</taxon>
        <taxon>Embryophyta</taxon>
        <taxon>Tracheophyta</taxon>
        <taxon>Spermatophyta</taxon>
        <taxon>Magnoliopsida</taxon>
        <taxon>eudicotyledons</taxon>
        <taxon>Gunneridae</taxon>
        <taxon>Pentapetalae</taxon>
        <taxon>rosids</taxon>
        <taxon>malvids</taxon>
        <taxon>Malvales</taxon>
        <taxon>Malvaceae</taxon>
        <taxon>Malvoideae</taxon>
        <taxon>Gossypium</taxon>
    </lineage>
</organism>
<gene>
    <name evidence="2" type="ORF">Goari_027017</name>
</gene>
<keyword evidence="3" id="KW-1185">Reference proteome</keyword>
<feature type="compositionally biased region" description="Acidic residues" evidence="1">
    <location>
        <begin position="158"/>
        <end position="171"/>
    </location>
</feature>
<comment type="caution">
    <text evidence="2">The sequence shown here is derived from an EMBL/GenBank/DDBJ whole genome shotgun (WGS) entry which is preliminary data.</text>
</comment>
<evidence type="ECO:0000313" key="2">
    <source>
        <dbReference type="EMBL" id="MBA0701174.1"/>
    </source>
</evidence>